<dbReference type="EMBL" id="CALNXI010002802">
    <property type="protein sequence ID" value="CAH3190822.1"/>
    <property type="molecule type" value="Genomic_DNA"/>
</dbReference>
<feature type="compositionally biased region" description="Basic and acidic residues" evidence="1">
    <location>
        <begin position="80"/>
        <end position="111"/>
    </location>
</feature>
<comment type="caution">
    <text evidence="2">The sequence shown here is derived from an EMBL/GenBank/DDBJ whole genome shotgun (WGS) entry which is preliminary data.</text>
</comment>
<organism evidence="2 3">
    <name type="scientific">Porites evermanni</name>
    <dbReference type="NCBI Taxonomy" id="104178"/>
    <lineage>
        <taxon>Eukaryota</taxon>
        <taxon>Metazoa</taxon>
        <taxon>Cnidaria</taxon>
        <taxon>Anthozoa</taxon>
        <taxon>Hexacorallia</taxon>
        <taxon>Scleractinia</taxon>
        <taxon>Fungiina</taxon>
        <taxon>Poritidae</taxon>
        <taxon>Porites</taxon>
    </lineage>
</organism>
<evidence type="ECO:0000313" key="2">
    <source>
        <dbReference type="EMBL" id="CAH3190822.1"/>
    </source>
</evidence>
<proteinExistence type="predicted"/>
<feature type="compositionally biased region" description="Basic and acidic residues" evidence="1">
    <location>
        <begin position="1"/>
        <end position="11"/>
    </location>
</feature>
<gene>
    <name evidence="2" type="ORF">PEVE_00020948</name>
</gene>
<keyword evidence="3" id="KW-1185">Reference proteome</keyword>
<evidence type="ECO:0000256" key="1">
    <source>
        <dbReference type="SAM" id="MobiDB-lite"/>
    </source>
</evidence>
<reference evidence="2 3" key="1">
    <citation type="submission" date="2022-05" db="EMBL/GenBank/DDBJ databases">
        <authorList>
            <consortium name="Genoscope - CEA"/>
            <person name="William W."/>
        </authorList>
    </citation>
    <scope>NUCLEOTIDE SEQUENCE [LARGE SCALE GENOMIC DNA]</scope>
</reference>
<feature type="region of interest" description="Disordered" evidence="1">
    <location>
        <begin position="80"/>
        <end position="119"/>
    </location>
</feature>
<sequence>VPELEADRQLTDDGQTYAKEQLRVKPNGAKLLGLSWDKKHVVHQKYIGAHRRSRKEKIRVFFATRESGDVDRPLLYQKIEGETKGKEDKKTTEEQKTLNEAKTNGAEDHSVTEISNIEE</sequence>
<accession>A0ABN8SHV5</accession>
<feature type="region of interest" description="Disordered" evidence="1">
    <location>
        <begin position="1"/>
        <end position="22"/>
    </location>
</feature>
<protein>
    <submittedName>
        <fullName evidence="2">Uncharacterized protein</fullName>
    </submittedName>
</protein>
<name>A0ABN8SHV5_9CNID</name>
<feature type="non-terminal residue" evidence="2">
    <location>
        <position position="1"/>
    </location>
</feature>
<evidence type="ECO:0000313" key="3">
    <source>
        <dbReference type="Proteomes" id="UP001159427"/>
    </source>
</evidence>
<dbReference type="Proteomes" id="UP001159427">
    <property type="component" value="Unassembled WGS sequence"/>
</dbReference>